<dbReference type="OrthoDB" id="260797at2"/>
<comment type="caution">
    <text evidence="1">The sequence shown here is derived from an EMBL/GenBank/DDBJ whole genome shotgun (WGS) entry which is preliminary data.</text>
</comment>
<dbReference type="SUPFAM" id="SSF48239">
    <property type="entry name" value="Terpenoid cyclases/Protein prenyltransferases"/>
    <property type="match status" value="1"/>
</dbReference>
<keyword evidence="2" id="KW-1185">Reference proteome</keyword>
<dbReference type="Gene3D" id="1.50.10.20">
    <property type="match status" value="1"/>
</dbReference>
<dbReference type="EMBL" id="SJPF01000002">
    <property type="protein sequence ID" value="TWT34327.1"/>
    <property type="molecule type" value="Genomic_DNA"/>
</dbReference>
<reference evidence="1 2" key="1">
    <citation type="submission" date="2019-02" db="EMBL/GenBank/DDBJ databases">
        <title>Deep-cultivation of Planctomycetes and their phenomic and genomic characterization uncovers novel biology.</title>
        <authorList>
            <person name="Wiegand S."/>
            <person name="Jogler M."/>
            <person name="Boedeker C."/>
            <person name="Pinto D."/>
            <person name="Vollmers J."/>
            <person name="Rivas-Marin E."/>
            <person name="Kohn T."/>
            <person name="Peeters S.H."/>
            <person name="Heuer A."/>
            <person name="Rast P."/>
            <person name="Oberbeckmann S."/>
            <person name="Bunk B."/>
            <person name="Jeske O."/>
            <person name="Meyerdierks A."/>
            <person name="Storesund J.E."/>
            <person name="Kallscheuer N."/>
            <person name="Luecker S."/>
            <person name="Lage O.M."/>
            <person name="Pohl T."/>
            <person name="Merkel B.J."/>
            <person name="Hornburger P."/>
            <person name="Mueller R.-W."/>
            <person name="Bruemmer F."/>
            <person name="Labrenz M."/>
            <person name="Spormann A.M."/>
            <person name="Op Den Camp H."/>
            <person name="Overmann J."/>
            <person name="Amann R."/>
            <person name="Jetten M.S.M."/>
            <person name="Mascher T."/>
            <person name="Medema M.H."/>
            <person name="Devos D.P."/>
            <person name="Kaster A.-K."/>
            <person name="Ovreas L."/>
            <person name="Rohde M."/>
            <person name="Galperin M.Y."/>
            <person name="Jogler C."/>
        </authorList>
    </citation>
    <scope>NUCLEOTIDE SEQUENCE [LARGE SCALE GENOMIC DNA]</scope>
    <source>
        <strain evidence="1 2">Enr8</strain>
    </source>
</reference>
<gene>
    <name evidence="1" type="ORF">Enr8_17210</name>
</gene>
<dbReference type="Proteomes" id="UP000318878">
    <property type="component" value="Unassembled WGS sequence"/>
</dbReference>
<evidence type="ECO:0000313" key="2">
    <source>
        <dbReference type="Proteomes" id="UP000318878"/>
    </source>
</evidence>
<dbReference type="InterPro" id="IPR008930">
    <property type="entry name" value="Terpenoid_cyclase/PrenylTrfase"/>
</dbReference>
<evidence type="ECO:0000313" key="1">
    <source>
        <dbReference type="EMBL" id="TWT34327.1"/>
    </source>
</evidence>
<name>A0A5C5V8Z7_9BACT</name>
<evidence type="ECO:0008006" key="3">
    <source>
        <dbReference type="Google" id="ProtNLM"/>
    </source>
</evidence>
<accession>A0A5C5V8Z7</accession>
<sequence length="359" mass="40039">MTGKTSPYVVLFVCLFYGTGISAVSLESEVWADQPPAENPARTDIETKKTIDRGLTWLVSTIHKDGTVGPDVYHESNLACTAMVGLALMTEGSTAYGGRYSKESRRVLGGVLDLVERRKLDGGESKAETLVQHKIGANADVFLATLYLSEVYYEAPGYEKDIEEALNRLIRHICQSQRADGMWGDESWAPILGTVLGWESLRSAHSAGFKINASSRLVAEALIKRLRDKSKDKGGWMHTFYKNASSLRVLYSMDYRDDPLFAQSVEDLLALTKERSPTFELAGGEEFLSYYLVTQCMLKEPDNAEWAQWHPHVRKALIRLQNGDGSWTGHHCIRDRTFCTAAALMTLLSTNYHLSVSDL</sequence>
<proteinExistence type="predicted"/>
<dbReference type="AlphaFoldDB" id="A0A5C5V8Z7"/>
<organism evidence="1 2">
    <name type="scientific">Blastopirellula retiformator</name>
    <dbReference type="NCBI Taxonomy" id="2527970"/>
    <lineage>
        <taxon>Bacteria</taxon>
        <taxon>Pseudomonadati</taxon>
        <taxon>Planctomycetota</taxon>
        <taxon>Planctomycetia</taxon>
        <taxon>Pirellulales</taxon>
        <taxon>Pirellulaceae</taxon>
        <taxon>Blastopirellula</taxon>
    </lineage>
</organism>
<dbReference type="RefSeq" id="WP_146430475.1">
    <property type="nucleotide sequence ID" value="NZ_SJPF01000002.1"/>
</dbReference>
<protein>
    <recommendedName>
        <fullName evidence="3">Prenyltransferase and squalene oxidase repeat protein</fullName>
    </recommendedName>
</protein>